<dbReference type="STRING" id="765440.A0A0C3FDJ7"/>
<dbReference type="PANTHER" id="PTHR17630:SF44">
    <property type="entry name" value="PROTEIN AIM2"/>
    <property type="match status" value="1"/>
</dbReference>
<organism evidence="2 3">
    <name type="scientific">Piloderma croceum (strain F 1598)</name>
    <dbReference type="NCBI Taxonomy" id="765440"/>
    <lineage>
        <taxon>Eukaryota</taxon>
        <taxon>Fungi</taxon>
        <taxon>Dikarya</taxon>
        <taxon>Basidiomycota</taxon>
        <taxon>Agaricomycotina</taxon>
        <taxon>Agaricomycetes</taxon>
        <taxon>Agaricomycetidae</taxon>
        <taxon>Atheliales</taxon>
        <taxon>Atheliaceae</taxon>
        <taxon>Piloderma</taxon>
    </lineage>
</organism>
<dbReference type="InterPro" id="IPR002925">
    <property type="entry name" value="Dienelactn_hydro"/>
</dbReference>
<feature type="non-terminal residue" evidence="2">
    <location>
        <position position="1"/>
    </location>
</feature>
<name>A0A0C3FDJ7_PILCF</name>
<dbReference type="EMBL" id="KN833020">
    <property type="protein sequence ID" value="KIM77956.1"/>
    <property type="molecule type" value="Genomic_DNA"/>
</dbReference>
<dbReference type="HOGENOM" id="CLU_054590_2_2_1"/>
<dbReference type="PANTHER" id="PTHR17630">
    <property type="entry name" value="DIENELACTONE HYDROLASE"/>
    <property type="match status" value="1"/>
</dbReference>
<feature type="domain" description="Dienelactone hydrolase" evidence="1">
    <location>
        <begin position="22"/>
        <end position="223"/>
    </location>
</feature>
<evidence type="ECO:0000259" key="1">
    <source>
        <dbReference type="Pfam" id="PF01738"/>
    </source>
</evidence>
<accession>A0A0C3FDJ7</accession>
<dbReference type="SUPFAM" id="SSF53474">
    <property type="entry name" value="alpha/beta-Hydrolases"/>
    <property type="match status" value="1"/>
</dbReference>
<reference evidence="3" key="2">
    <citation type="submission" date="2015-01" db="EMBL/GenBank/DDBJ databases">
        <title>Evolutionary Origins and Diversification of the Mycorrhizal Mutualists.</title>
        <authorList>
            <consortium name="DOE Joint Genome Institute"/>
            <consortium name="Mycorrhizal Genomics Consortium"/>
            <person name="Kohler A."/>
            <person name="Kuo A."/>
            <person name="Nagy L.G."/>
            <person name="Floudas D."/>
            <person name="Copeland A."/>
            <person name="Barry K.W."/>
            <person name="Cichocki N."/>
            <person name="Veneault-Fourrey C."/>
            <person name="LaButti K."/>
            <person name="Lindquist E.A."/>
            <person name="Lipzen A."/>
            <person name="Lundell T."/>
            <person name="Morin E."/>
            <person name="Murat C."/>
            <person name="Riley R."/>
            <person name="Ohm R."/>
            <person name="Sun H."/>
            <person name="Tunlid A."/>
            <person name="Henrissat B."/>
            <person name="Grigoriev I.V."/>
            <person name="Hibbett D.S."/>
            <person name="Martin F."/>
        </authorList>
    </citation>
    <scope>NUCLEOTIDE SEQUENCE [LARGE SCALE GENOMIC DNA]</scope>
    <source>
        <strain evidence="3">F 1598</strain>
    </source>
</reference>
<evidence type="ECO:0000313" key="2">
    <source>
        <dbReference type="EMBL" id="KIM77956.1"/>
    </source>
</evidence>
<reference evidence="2 3" key="1">
    <citation type="submission" date="2014-04" db="EMBL/GenBank/DDBJ databases">
        <authorList>
            <consortium name="DOE Joint Genome Institute"/>
            <person name="Kuo A."/>
            <person name="Tarkka M."/>
            <person name="Buscot F."/>
            <person name="Kohler A."/>
            <person name="Nagy L.G."/>
            <person name="Floudas D."/>
            <person name="Copeland A."/>
            <person name="Barry K.W."/>
            <person name="Cichocki N."/>
            <person name="Veneault-Fourrey C."/>
            <person name="LaButti K."/>
            <person name="Lindquist E.A."/>
            <person name="Lipzen A."/>
            <person name="Lundell T."/>
            <person name="Morin E."/>
            <person name="Murat C."/>
            <person name="Sun H."/>
            <person name="Tunlid A."/>
            <person name="Henrissat B."/>
            <person name="Grigoriev I.V."/>
            <person name="Hibbett D.S."/>
            <person name="Martin F."/>
            <person name="Nordberg H.P."/>
            <person name="Cantor M.N."/>
            <person name="Hua S.X."/>
        </authorList>
    </citation>
    <scope>NUCLEOTIDE SEQUENCE [LARGE SCALE GENOMIC DNA]</scope>
    <source>
        <strain evidence="2 3">F 1598</strain>
    </source>
</reference>
<gene>
    <name evidence="2" type="ORF">PILCRDRAFT_76110</name>
</gene>
<dbReference type="Gene3D" id="3.40.50.1820">
    <property type="entry name" value="alpha/beta hydrolase"/>
    <property type="match status" value="1"/>
</dbReference>
<dbReference type="GO" id="GO:0016787">
    <property type="term" value="F:hydrolase activity"/>
    <property type="evidence" value="ECO:0007669"/>
    <property type="project" value="InterPro"/>
</dbReference>
<evidence type="ECO:0000313" key="3">
    <source>
        <dbReference type="Proteomes" id="UP000054166"/>
    </source>
</evidence>
<dbReference type="Proteomes" id="UP000054166">
    <property type="component" value="Unassembled WGS sequence"/>
</dbReference>
<dbReference type="AlphaFoldDB" id="A0A0C3FDJ7"/>
<sequence length="225" mass="24538">CHPGVRHEGVPEGKFEKIDDVDCYIATPTGDYAKDKVVLFLTDAFGPGLVNNQLLADGFANNGFKTVVPDYFFGDSVPPHVMSGAVSARLGPGFNVQEWLGRQDFVKIREALDKIITVLKAEGVTRFGATGYCFGGRLVFDLAFENIINVSVVAHPSRLTVPDDLDKYLSLSKAPLLINSCTTDSQFPHEAQIKADEILGDGKFTPGYVREYFDGCTHGFAVRGE</sequence>
<dbReference type="InterPro" id="IPR029058">
    <property type="entry name" value="AB_hydrolase_fold"/>
</dbReference>
<dbReference type="OrthoDB" id="17560at2759"/>
<dbReference type="Pfam" id="PF01738">
    <property type="entry name" value="DLH"/>
    <property type="match status" value="1"/>
</dbReference>
<dbReference type="InParanoid" id="A0A0C3FDJ7"/>
<proteinExistence type="predicted"/>
<keyword evidence="3" id="KW-1185">Reference proteome</keyword>
<protein>
    <recommendedName>
        <fullName evidence="1">Dienelactone hydrolase domain-containing protein</fullName>
    </recommendedName>
</protein>